<name>A0ABU3A2Y9_9GAMM</name>
<dbReference type="RefSeq" id="WP_311581146.1">
    <property type="nucleotide sequence ID" value="NZ_JAVRIF010000004.1"/>
</dbReference>
<dbReference type="EMBL" id="JAVRIF010000004">
    <property type="protein sequence ID" value="MDT0603932.1"/>
    <property type="molecule type" value="Genomic_DNA"/>
</dbReference>
<evidence type="ECO:0000256" key="6">
    <source>
        <dbReference type="SAM" id="SignalP"/>
    </source>
</evidence>
<accession>A0ABU3A2Y9</accession>
<evidence type="ECO:0000256" key="2">
    <source>
        <dbReference type="ARBA" id="ARBA00022729"/>
    </source>
</evidence>
<keyword evidence="4" id="KW-0676">Redox-active center</keyword>
<dbReference type="Pfam" id="PF01323">
    <property type="entry name" value="DSBA"/>
    <property type="match status" value="1"/>
</dbReference>
<protein>
    <recommendedName>
        <fullName evidence="5">Thiol:disulfide interchange protein</fullName>
    </recommendedName>
</protein>
<dbReference type="Gene3D" id="3.40.30.10">
    <property type="entry name" value="Glutaredoxin"/>
    <property type="match status" value="1"/>
</dbReference>
<keyword evidence="5" id="KW-0574">Periplasm</keyword>
<feature type="signal peptide" evidence="6">
    <location>
        <begin position="1"/>
        <end position="20"/>
    </location>
</feature>
<dbReference type="PANTHER" id="PTHR35891:SF2">
    <property type="entry name" value="THIOL:DISULFIDE INTERCHANGE PROTEIN DSBA"/>
    <property type="match status" value="1"/>
</dbReference>
<evidence type="ECO:0000256" key="1">
    <source>
        <dbReference type="ARBA" id="ARBA00005791"/>
    </source>
</evidence>
<keyword evidence="9" id="KW-1185">Reference proteome</keyword>
<keyword evidence="3 5" id="KW-1015">Disulfide bond</keyword>
<organism evidence="8 9">
    <name type="scientific">Thalassotalea castellviae</name>
    <dbReference type="NCBI Taxonomy" id="3075612"/>
    <lineage>
        <taxon>Bacteria</taxon>
        <taxon>Pseudomonadati</taxon>
        <taxon>Pseudomonadota</taxon>
        <taxon>Gammaproteobacteria</taxon>
        <taxon>Alteromonadales</taxon>
        <taxon>Colwelliaceae</taxon>
        <taxon>Thalassotalea</taxon>
    </lineage>
</organism>
<comment type="subcellular location">
    <subcellularLocation>
        <location evidence="5">Periplasm</location>
    </subcellularLocation>
</comment>
<dbReference type="PANTHER" id="PTHR35891">
    <property type="entry name" value="THIOL:DISULFIDE INTERCHANGE PROTEIN DSBA"/>
    <property type="match status" value="1"/>
</dbReference>
<dbReference type="Proteomes" id="UP001266357">
    <property type="component" value="Unassembled WGS sequence"/>
</dbReference>
<dbReference type="InterPro" id="IPR001853">
    <property type="entry name" value="DSBA-like_thioredoxin_dom"/>
</dbReference>
<comment type="similarity">
    <text evidence="1">Belongs to the thioredoxin family. DsbA subfamily.</text>
</comment>
<dbReference type="InterPro" id="IPR036249">
    <property type="entry name" value="Thioredoxin-like_sf"/>
</dbReference>
<comment type="caution">
    <text evidence="8">The sequence shown here is derived from an EMBL/GenBank/DDBJ whole genome shotgun (WGS) entry which is preliminary data.</text>
</comment>
<evidence type="ECO:0000256" key="5">
    <source>
        <dbReference type="PIRNR" id="PIRNR001488"/>
    </source>
</evidence>
<dbReference type="InterPro" id="IPR050824">
    <property type="entry name" value="Thiol_disulfide_DsbA"/>
</dbReference>
<proteinExistence type="inferred from homology"/>
<evidence type="ECO:0000259" key="7">
    <source>
        <dbReference type="Pfam" id="PF01323"/>
    </source>
</evidence>
<dbReference type="CDD" id="cd03019">
    <property type="entry name" value="DsbA_DsbA"/>
    <property type="match status" value="1"/>
</dbReference>
<evidence type="ECO:0000256" key="3">
    <source>
        <dbReference type="ARBA" id="ARBA00023157"/>
    </source>
</evidence>
<dbReference type="PIRSF" id="PIRSF001488">
    <property type="entry name" value="Tdi_protein"/>
    <property type="match status" value="1"/>
</dbReference>
<sequence>MKKLFIAFFAIAFMPLLANAAKYEEGKHYQVIPGQATNKPEVREYFSYYCPACRGFEAYLGDIEKSLPTGTKLNKTHVDFMGASSPDIQFMLSKGLVVAEKMGIAKQFNAEVFNYIQTKREVVTSEADVRKIFIAAGGDGAKFDKGMKSFSLVSKAKRNKKIQDKLSQGRYVKSVPTFVVNGKYVINSKELDPKNFLEEYKNIIAYLLTLK</sequence>
<dbReference type="SUPFAM" id="SSF52833">
    <property type="entry name" value="Thioredoxin-like"/>
    <property type="match status" value="1"/>
</dbReference>
<feature type="domain" description="DSBA-like thioredoxin" evidence="7">
    <location>
        <begin position="42"/>
        <end position="192"/>
    </location>
</feature>
<evidence type="ECO:0000313" key="8">
    <source>
        <dbReference type="EMBL" id="MDT0603932.1"/>
    </source>
</evidence>
<evidence type="ECO:0000313" key="9">
    <source>
        <dbReference type="Proteomes" id="UP001266357"/>
    </source>
</evidence>
<reference evidence="8 9" key="1">
    <citation type="submission" date="2023-09" db="EMBL/GenBank/DDBJ databases">
        <authorList>
            <person name="Rey-Velasco X."/>
        </authorList>
    </citation>
    <scope>NUCLEOTIDE SEQUENCE [LARGE SCALE GENOMIC DNA]</scope>
    <source>
        <strain evidence="8 9">W431</strain>
    </source>
</reference>
<feature type="chain" id="PRO_5045607394" description="Thiol:disulfide interchange protein" evidence="6">
    <location>
        <begin position="21"/>
        <end position="211"/>
    </location>
</feature>
<keyword evidence="2 6" id="KW-0732">Signal</keyword>
<gene>
    <name evidence="8" type="ORF">RM573_10030</name>
</gene>
<evidence type="ECO:0000256" key="4">
    <source>
        <dbReference type="ARBA" id="ARBA00023284"/>
    </source>
</evidence>
<dbReference type="InterPro" id="IPR023205">
    <property type="entry name" value="DsbA/DsbL"/>
</dbReference>